<dbReference type="InterPro" id="IPR016656">
    <property type="entry name" value="TFIIE-bsu"/>
</dbReference>
<evidence type="ECO:0000256" key="2">
    <source>
        <dbReference type="ARBA" id="ARBA00023015"/>
    </source>
</evidence>
<name>A0A1Y2AVS3_9FUNG</name>
<comment type="caution">
    <text evidence="9">The sequence shown here is derived from an EMBL/GenBank/DDBJ whole genome shotgun (WGS) entry which is preliminary data.</text>
</comment>
<dbReference type="PROSITE" id="PS51351">
    <property type="entry name" value="TFIIE_BETA_C"/>
    <property type="match status" value="1"/>
</dbReference>
<gene>
    <name evidence="9" type="ORF">LY90DRAFT_103013</name>
</gene>
<keyword evidence="2 7" id="KW-0805">Transcription regulation</keyword>
<dbReference type="PIRSF" id="PIRSF016398">
    <property type="entry name" value="TFIIE-beta"/>
    <property type="match status" value="1"/>
</dbReference>
<sequence>MNSLEQQRKAFKARLIKQPIIKRNIVHRNEPSNAHSVTNFENKLHNKIFEARRMQKKQSYELPVAGSKLSISQQMYNVINYLKEHEGPHTAEDLKEFAKVDIYSSEDLLNNLTHNDKITYDPENNTFTYKPLYDIKNKEDLLKLVREHKAMEVRGLKDSYSSNLIDDIKELEKEGEILVIYSKENPRIIYANEKELNVEMDKEFKELWHSLTVPAEEELSKELKNAGLKSMEVFEAKVNPKNTNKKKTKQRKRKVKIINTHLDIDLTKDYVKEKK</sequence>
<keyword evidence="5 7" id="KW-0539">Nucleus</keyword>
<organism evidence="9 10">
    <name type="scientific">Neocallimastix californiae</name>
    <dbReference type="NCBI Taxonomy" id="1754190"/>
    <lineage>
        <taxon>Eukaryota</taxon>
        <taxon>Fungi</taxon>
        <taxon>Fungi incertae sedis</taxon>
        <taxon>Chytridiomycota</taxon>
        <taxon>Chytridiomycota incertae sedis</taxon>
        <taxon>Neocallimastigomycetes</taxon>
        <taxon>Neocallimastigales</taxon>
        <taxon>Neocallimastigaceae</taxon>
        <taxon>Neocallimastix</taxon>
    </lineage>
</organism>
<keyword evidence="9" id="KW-0396">Initiation factor</keyword>
<dbReference type="InterPro" id="IPR040501">
    <property type="entry name" value="TFA2_Winged_2"/>
</dbReference>
<keyword evidence="10" id="KW-1185">Reference proteome</keyword>
<dbReference type="Pfam" id="PF22254">
    <property type="entry name" value="TFA2_E-tether"/>
    <property type="match status" value="1"/>
</dbReference>
<dbReference type="PANTHER" id="PTHR12716">
    <property type="entry name" value="TRANSCRIPTION INITIATION FACTOR IIE, BETA SUBUNIT"/>
    <property type="match status" value="1"/>
</dbReference>
<dbReference type="EMBL" id="MCOG01000200">
    <property type="protein sequence ID" value="ORY26659.1"/>
    <property type="molecule type" value="Genomic_DNA"/>
</dbReference>
<evidence type="ECO:0000256" key="5">
    <source>
        <dbReference type="ARBA" id="ARBA00023242"/>
    </source>
</evidence>
<reference evidence="9 10" key="1">
    <citation type="submission" date="2016-08" db="EMBL/GenBank/DDBJ databases">
        <title>A Parts List for Fungal Cellulosomes Revealed by Comparative Genomics.</title>
        <authorList>
            <consortium name="DOE Joint Genome Institute"/>
            <person name="Haitjema C.H."/>
            <person name="Gilmore S.P."/>
            <person name="Henske J.K."/>
            <person name="Solomon K.V."/>
            <person name="De Groot R."/>
            <person name="Kuo A."/>
            <person name="Mondo S.J."/>
            <person name="Salamov A.A."/>
            <person name="Labutti K."/>
            <person name="Zhao Z."/>
            <person name="Chiniquy J."/>
            <person name="Barry K."/>
            <person name="Brewer H.M."/>
            <person name="Purvine S.O."/>
            <person name="Wright A.T."/>
            <person name="Boxma B."/>
            <person name="Van Alen T."/>
            <person name="Hackstein J.H."/>
            <person name="Baker S.E."/>
            <person name="Grigoriev I.V."/>
            <person name="O'Malley M.A."/>
        </authorList>
    </citation>
    <scope>NUCLEOTIDE SEQUENCE [LARGE SCALE GENOMIC DNA]</scope>
    <source>
        <strain evidence="9 10">G1</strain>
    </source>
</reference>
<dbReference type="GO" id="GO:0005673">
    <property type="term" value="C:transcription factor TFIIE complex"/>
    <property type="evidence" value="ECO:0007669"/>
    <property type="project" value="UniProtKB-UniRule"/>
</dbReference>
<feature type="domain" description="TFIIE beta" evidence="8">
    <location>
        <begin position="63"/>
        <end position="136"/>
    </location>
</feature>
<dbReference type="GO" id="GO:0001097">
    <property type="term" value="F:TFIIH-class transcription factor complex binding"/>
    <property type="evidence" value="ECO:0007669"/>
    <property type="project" value="TreeGrafter"/>
</dbReference>
<keyword evidence="3 7" id="KW-0238">DNA-binding</keyword>
<comment type="function">
    <text evidence="6 7">Recruits TFIIH to the initiation complex and stimulates the RNA polymerase II C-terminal domain kinase and DNA-dependent ATPase activities of TFIIH. Both TFIIH and TFIIE are required for promoter clearance by RNA polymerase.</text>
</comment>
<evidence type="ECO:0000256" key="4">
    <source>
        <dbReference type="ARBA" id="ARBA00023163"/>
    </source>
</evidence>
<dbReference type="GO" id="GO:0003677">
    <property type="term" value="F:DNA binding"/>
    <property type="evidence" value="ECO:0007669"/>
    <property type="project" value="UniProtKB-UniRule"/>
</dbReference>
<accession>A0A1Y2AVS3</accession>
<dbReference type="GO" id="GO:0006367">
    <property type="term" value="P:transcription initiation at RNA polymerase II promoter"/>
    <property type="evidence" value="ECO:0007669"/>
    <property type="project" value="UniProtKB-UniRule"/>
</dbReference>
<evidence type="ECO:0000313" key="9">
    <source>
        <dbReference type="EMBL" id="ORY26659.1"/>
    </source>
</evidence>
<evidence type="ECO:0000256" key="1">
    <source>
        <dbReference type="ARBA" id="ARBA00004123"/>
    </source>
</evidence>
<evidence type="ECO:0000256" key="7">
    <source>
        <dbReference type="PIRNR" id="PIRNR016398"/>
    </source>
</evidence>
<dbReference type="Proteomes" id="UP000193920">
    <property type="component" value="Unassembled WGS sequence"/>
</dbReference>
<dbReference type="PANTHER" id="PTHR12716:SF8">
    <property type="entry name" value="TRANSCRIPTION INITIATION FACTOR IIE SUBUNIT BETA"/>
    <property type="match status" value="1"/>
</dbReference>
<dbReference type="AlphaFoldDB" id="A0A1Y2AVS3"/>
<dbReference type="Pfam" id="PF18121">
    <property type="entry name" value="TFA2_Winged_2"/>
    <property type="match status" value="1"/>
</dbReference>
<dbReference type="STRING" id="1754190.A0A1Y2AVS3"/>
<protein>
    <recommendedName>
        <fullName evidence="7">Transcription initiation factor IIE subunit beta</fullName>
    </recommendedName>
</protein>
<evidence type="ECO:0000256" key="6">
    <source>
        <dbReference type="ARBA" id="ARBA00025581"/>
    </source>
</evidence>
<comment type="subunit">
    <text evidence="7">Tetramer of two alpha and two beta chains.</text>
</comment>
<comment type="subcellular location">
    <subcellularLocation>
        <location evidence="1 7">Nucleus</location>
    </subcellularLocation>
</comment>
<dbReference type="Pfam" id="PF02186">
    <property type="entry name" value="TFIIE_beta"/>
    <property type="match status" value="1"/>
</dbReference>
<dbReference type="InterPro" id="IPR054600">
    <property type="entry name" value="TFA2_E-tether"/>
</dbReference>
<proteinExistence type="inferred from homology"/>
<evidence type="ECO:0000259" key="8">
    <source>
        <dbReference type="PROSITE" id="PS51351"/>
    </source>
</evidence>
<evidence type="ECO:0000313" key="10">
    <source>
        <dbReference type="Proteomes" id="UP000193920"/>
    </source>
</evidence>
<dbReference type="GO" id="GO:0003743">
    <property type="term" value="F:translation initiation factor activity"/>
    <property type="evidence" value="ECO:0007669"/>
    <property type="project" value="UniProtKB-KW"/>
</dbReference>
<evidence type="ECO:0000256" key="3">
    <source>
        <dbReference type="ARBA" id="ARBA00023125"/>
    </source>
</evidence>
<keyword evidence="9" id="KW-0648">Protein biosynthesis</keyword>
<dbReference type="InterPro" id="IPR003166">
    <property type="entry name" value="TFIIE_bsu_DNA-bd"/>
</dbReference>
<keyword evidence="4 7" id="KW-0804">Transcription</keyword>
<dbReference type="OrthoDB" id="3907302at2759"/>
<comment type="similarity">
    <text evidence="7">Belongs to the TFIIE beta subunit family.</text>
</comment>